<keyword evidence="6 8" id="KW-1133">Transmembrane helix</keyword>
<dbReference type="GO" id="GO:0006865">
    <property type="term" value="P:amino acid transport"/>
    <property type="evidence" value="ECO:0007669"/>
    <property type="project" value="UniProtKB-KW"/>
</dbReference>
<dbReference type="InterPro" id="IPR000515">
    <property type="entry name" value="MetI-like"/>
</dbReference>
<feature type="transmembrane region" description="Helical" evidence="8">
    <location>
        <begin position="67"/>
        <end position="89"/>
    </location>
</feature>
<dbReference type="AlphaFoldDB" id="I0L7F6"/>
<keyword evidence="5" id="KW-0029">Amino-acid transport</keyword>
<keyword evidence="2 8" id="KW-0813">Transport</keyword>
<evidence type="ECO:0000256" key="1">
    <source>
        <dbReference type="ARBA" id="ARBA00004651"/>
    </source>
</evidence>
<feature type="domain" description="ABC transmembrane type-1" evidence="9">
    <location>
        <begin position="65"/>
        <end position="271"/>
    </location>
</feature>
<dbReference type="Proteomes" id="UP000003448">
    <property type="component" value="Unassembled WGS sequence"/>
</dbReference>
<keyword evidence="3" id="KW-1003">Cell membrane</keyword>
<dbReference type="eggNOG" id="COG0765">
    <property type="taxonomic scope" value="Bacteria"/>
</dbReference>
<dbReference type="GO" id="GO:0043190">
    <property type="term" value="C:ATP-binding cassette (ABC) transporter complex"/>
    <property type="evidence" value="ECO:0007669"/>
    <property type="project" value="InterPro"/>
</dbReference>
<evidence type="ECO:0000313" key="11">
    <source>
        <dbReference type="Proteomes" id="UP000003448"/>
    </source>
</evidence>
<evidence type="ECO:0000256" key="4">
    <source>
        <dbReference type="ARBA" id="ARBA00022692"/>
    </source>
</evidence>
<dbReference type="InterPro" id="IPR043429">
    <property type="entry name" value="ArtM/GltK/GlnP/TcyL/YhdX-like"/>
</dbReference>
<feature type="transmembrane region" description="Helical" evidence="8">
    <location>
        <begin position="101"/>
        <end position="121"/>
    </location>
</feature>
<dbReference type="RefSeq" id="WP_007462149.1">
    <property type="nucleotide sequence ID" value="NZ_HF570108.1"/>
</dbReference>
<feature type="transmembrane region" description="Helical" evidence="8">
    <location>
        <begin position="24"/>
        <end position="47"/>
    </location>
</feature>
<sequence length="300" mass="32387">MSTPTALRVDSYADARPARRPLRWVAGVAGLVVLLLTLVSMAGNPAFEWDVVGQYLTADVVLDGLRVTLLLTAIALIGGFALGTVLAVMRLSGSRLLQAISWGYTWLFRSVPILVQLLFWYNISLVYPRLTVGVPFGPTILDLPTRGLINGFAAAVIGLTLHEAAHAAEIVRAGLLSVERSQTEAAQALGLSRPRTLWRIVLPQAMRAIVPPAANQAAALLKGTSVVSVIAGQDLLFSVQLIYNRNYLVIPLLLVATLWYLFFTTLLSVVQYLLERFFGRGSGRAGSAGPRLSLLAGEDR</sequence>
<keyword evidence="4 8" id="KW-0812">Transmembrane</keyword>
<protein>
    <submittedName>
        <fullName evidence="10">Putative aminoacid ABC transporter permease</fullName>
    </submittedName>
</protein>
<dbReference type="PANTHER" id="PTHR30614">
    <property type="entry name" value="MEMBRANE COMPONENT OF AMINO ACID ABC TRANSPORTER"/>
    <property type="match status" value="1"/>
</dbReference>
<keyword evidence="11" id="KW-1185">Reference proteome</keyword>
<proteinExistence type="inferred from homology"/>
<evidence type="ECO:0000256" key="8">
    <source>
        <dbReference type="RuleBase" id="RU363032"/>
    </source>
</evidence>
<evidence type="ECO:0000256" key="7">
    <source>
        <dbReference type="ARBA" id="ARBA00023136"/>
    </source>
</evidence>
<dbReference type="Pfam" id="PF00528">
    <property type="entry name" value="BPD_transp_1"/>
    <property type="match status" value="1"/>
</dbReference>
<dbReference type="STRING" id="1150864.MILUP08_44628"/>
<evidence type="ECO:0000259" key="9">
    <source>
        <dbReference type="PROSITE" id="PS50928"/>
    </source>
</evidence>
<dbReference type="NCBIfam" id="TIGR01726">
    <property type="entry name" value="HEQRo_perm_3TM"/>
    <property type="match status" value="1"/>
</dbReference>
<dbReference type="EMBL" id="CAIE01000036">
    <property type="protein sequence ID" value="CCH19753.1"/>
    <property type="molecule type" value="Genomic_DNA"/>
</dbReference>
<comment type="subcellular location">
    <subcellularLocation>
        <location evidence="1 8">Cell membrane</location>
        <topology evidence="1 8">Multi-pass membrane protein</topology>
    </subcellularLocation>
</comment>
<dbReference type="PROSITE" id="PS50928">
    <property type="entry name" value="ABC_TM1"/>
    <property type="match status" value="1"/>
</dbReference>
<dbReference type="GO" id="GO:0022857">
    <property type="term" value="F:transmembrane transporter activity"/>
    <property type="evidence" value="ECO:0007669"/>
    <property type="project" value="InterPro"/>
</dbReference>
<feature type="transmembrane region" description="Helical" evidence="8">
    <location>
        <begin position="248"/>
        <end position="274"/>
    </location>
</feature>
<evidence type="ECO:0000256" key="6">
    <source>
        <dbReference type="ARBA" id="ARBA00022989"/>
    </source>
</evidence>
<dbReference type="CDD" id="cd06261">
    <property type="entry name" value="TM_PBP2"/>
    <property type="match status" value="1"/>
</dbReference>
<name>I0L7F6_9ACTN</name>
<gene>
    <name evidence="10" type="ORF">MILUP08_44628</name>
</gene>
<dbReference type="Gene3D" id="1.10.3720.10">
    <property type="entry name" value="MetI-like"/>
    <property type="match status" value="1"/>
</dbReference>
<evidence type="ECO:0000313" key="10">
    <source>
        <dbReference type="EMBL" id="CCH19753.1"/>
    </source>
</evidence>
<evidence type="ECO:0000256" key="3">
    <source>
        <dbReference type="ARBA" id="ARBA00022475"/>
    </source>
</evidence>
<dbReference type="PANTHER" id="PTHR30614:SF0">
    <property type="entry name" value="L-CYSTINE TRANSPORT SYSTEM PERMEASE PROTEIN TCYL"/>
    <property type="match status" value="1"/>
</dbReference>
<dbReference type="InterPro" id="IPR035906">
    <property type="entry name" value="MetI-like_sf"/>
</dbReference>
<organism evidence="10 11">
    <name type="scientific">Micromonospora lupini str. Lupac 08</name>
    <dbReference type="NCBI Taxonomy" id="1150864"/>
    <lineage>
        <taxon>Bacteria</taxon>
        <taxon>Bacillati</taxon>
        <taxon>Actinomycetota</taxon>
        <taxon>Actinomycetes</taxon>
        <taxon>Micromonosporales</taxon>
        <taxon>Micromonosporaceae</taxon>
        <taxon>Micromonospora</taxon>
    </lineage>
</organism>
<dbReference type="SUPFAM" id="SSF161098">
    <property type="entry name" value="MetI-like"/>
    <property type="match status" value="1"/>
</dbReference>
<evidence type="ECO:0000256" key="5">
    <source>
        <dbReference type="ARBA" id="ARBA00022970"/>
    </source>
</evidence>
<dbReference type="InterPro" id="IPR010065">
    <property type="entry name" value="AA_ABC_transptr_permease_3TM"/>
</dbReference>
<accession>I0L7F6</accession>
<keyword evidence="7 8" id="KW-0472">Membrane</keyword>
<evidence type="ECO:0000256" key="2">
    <source>
        <dbReference type="ARBA" id="ARBA00022448"/>
    </source>
</evidence>
<reference evidence="10 11" key="1">
    <citation type="journal article" date="2012" name="J. Bacteriol.">
        <title>Genome Sequence of Micromonospora lupini Lupac 08, Isolated from Root Nodules of Lupinus angustifolius.</title>
        <authorList>
            <person name="Alonso-Vega P."/>
            <person name="Normand P."/>
            <person name="Bacigalupe R."/>
            <person name="Pujic P."/>
            <person name="Lajus A."/>
            <person name="Vallenet D."/>
            <person name="Carro L."/>
            <person name="Coll P."/>
            <person name="Trujillo M.E."/>
        </authorList>
    </citation>
    <scope>NUCLEOTIDE SEQUENCE [LARGE SCALE GENOMIC DNA]</scope>
    <source>
        <strain evidence="10 11">Lupac 08</strain>
    </source>
</reference>
<comment type="similarity">
    <text evidence="8">Belongs to the binding-protein-dependent transport system permease family.</text>
</comment>